<dbReference type="NCBIfam" id="TIGR02937">
    <property type="entry name" value="sigma70-ECF"/>
    <property type="match status" value="1"/>
</dbReference>
<dbReference type="Gene3D" id="1.10.1740.10">
    <property type="match status" value="1"/>
</dbReference>
<organism evidence="6 7">
    <name type="scientific">Sodalis ligni</name>
    <dbReference type="NCBI Taxonomy" id="2697027"/>
    <lineage>
        <taxon>Bacteria</taxon>
        <taxon>Pseudomonadati</taxon>
        <taxon>Pseudomonadota</taxon>
        <taxon>Gammaproteobacteria</taxon>
        <taxon>Enterobacterales</taxon>
        <taxon>Bruguierivoracaceae</taxon>
        <taxon>Sodalis</taxon>
    </lineage>
</organism>
<evidence type="ECO:0000256" key="2">
    <source>
        <dbReference type="ARBA" id="ARBA00023015"/>
    </source>
</evidence>
<dbReference type="GO" id="GO:0016987">
    <property type="term" value="F:sigma factor activity"/>
    <property type="evidence" value="ECO:0007669"/>
    <property type="project" value="UniProtKB-KW"/>
</dbReference>
<dbReference type="PANTHER" id="PTHR43133">
    <property type="entry name" value="RNA POLYMERASE ECF-TYPE SIGMA FACTO"/>
    <property type="match status" value="1"/>
</dbReference>
<gene>
    <name evidence="6" type="ORF">EZJ58_4081</name>
</gene>
<keyword evidence="2" id="KW-0805">Transcription regulation</keyword>
<evidence type="ECO:0000256" key="4">
    <source>
        <dbReference type="ARBA" id="ARBA00023163"/>
    </source>
</evidence>
<dbReference type="SUPFAM" id="SSF88659">
    <property type="entry name" value="Sigma3 and sigma4 domains of RNA polymerase sigma factors"/>
    <property type="match status" value="1"/>
</dbReference>
<protein>
    <submittedName>
        <fullName evidence="6">RNA polymerase sigma-70 factor (ECF subfamily)</fullName>
    </submittedName>
</protein>
<dbReference type="InterPro" id="IPR039425">
    <property type="entry name" value="RNA_pol_sigma-70-like"/>
</dbReference>
<dbReference type="EMBL" id="SJOI01000001">
    <property type="protein sequence ID" value="TCL05859.1"/>
    <property type="molecule type" value="Genomic_DNA"/>
</dbReference>
<proteinExistence type="inferred from homology"/>
<dbReference type="Pfam" id="PF08281">
    <property type="entry name" value="Sigma70_r4_2"/>
    <property type="match status" value="1"/>
</dbReference>
<evidence type="ECO:0000256" key="3">
    <source>
        <dbReference type="ARBA" id="ARBA00023082"/>
    </source>
</evidence>
<dbReference type="Gene3D" id="1.10.10.10">
    <property type="entry name" value="Winged helix-like DNA-binding domain superfamily/Winged helix DNA-binding domain"/>
    <property type="match status" value="1"/>
</dbReference>
<dbReference type="InterPro" id="IPR013324">
    <property type="entry name" value="RNA_pol_sigma_r3/r4-like"/>
</dbReference>
<reference evidence="6 7" key="1">
    <citation type="submission" date="2019-02" db="EMBL/GenBank/DDBJ databases">
        <title>Investigation of anaerobic lignin degradation for improved lignocellulosic biofuels.</title>
        <authorList>
            <person name="Deangelis K."/>
        </authorList>
    </citation>
    <scope>NUCLEOTIDE SEQUENCE [LARGE SCALE GENOMIC DNA]</scope>
    <source>
        <strain evidence="6 7">159R</strain>
    </source>
</reference>
<dbReference type="SUPFAM" id="SSF88946">
    <property type="entry name" value="Sigma2 domain of RNA polymerase sigma factors"/>
    <property type="match status" value="1"/>
</dbReference>
<feature type="domain" description="RNA polymerase sigma factor 70 region 4 type 2" evidence="5">
    <location>
        <begin position="110"/>
        <end position="160"/>
    </location>
</feature>
<dbReference type="RefSeq" id="WP_132924782.1">
    <property type="nucleotide sequence ID" value="NZ_SJOI01000001.1"/>
</dbReference>
<evidence type="ECO:0000313" key="6">
    <source>
        <dbReference type="EMBL" id="TCL05859.1"/>
    </source>
</evidence>
<dbReference type="Proteomes" id="UP000294555">
    <property type="component" value="Unassembled WGS sequence"/>
</dbReference>
<dbReference type="OrthoDB" id="8589148at2"/>
<dbReference type="InterPro" id="IPR014284">
    <property type="entry name" value="RNA_pol_sigma-70_dom"/>
</dbReference>
<sequence>MPDMIKKPLRELFLSSYKEFRQRLWNRLGSPHLADDALHETWLRIDGVGDGVVVKYPAAYLFRIALNVAEEQRRSQSRVMSLGEVDELYQVADELADPARIIIGETEIETFRQILDELPLRRREMFIAARLRDVPHTDIARRFGVSLRTVEKELKAGLQYCCERMGKHYIQRFGPRPETEASLKNDE</sequence>
<evidence type="ECO:0000259" key="5">
    <source>
        <dbReference type="Pfam" id="PF08281"/>
    </source>
</evidence>
<evidence type="ECO:0000313" key="7">
    <source>
        <dbReference type="Proteomes" id="UP000294555"/>
    </source>
</evidence>
<dbReference type="InterPro" id="IPR013249">
    <property type="entry name" value="RNA_pol_sigma70_r4_t2"/>
</dbReference>
<comment type="similarity">
    <text evidence="1">Belongs to the sigma-70 factor family. ECF subfamily.</text>
</comment>
<dbReference type="GO" id="GO:0006352">
    <property type="term" value="P:DNA-templated transcription initiation"/>
    <property type="evidence" value="ECO:0007669"/>
    <property type="project" value="InterPro"/>
</dbReference>
<dbReference type="InterPro" id="IPR013325">
    <property type="entry name" value="RNA_pol_sigma_r2"/>
</dbReference>
<dbReference type="PANTHER" id="PTHR43133:SF63">
    <property type="entry name" value="RNA POLYMERASE SIGMA FACTOR FECI-RELATED"/>
    <property type="match status" value="1"/>
</dbReference>
<dbReference type="AlphaFoldDB" id="A0A4R1NFY4"/>
<evidence type="ECO:0000256" key="1">
    <source>
        <dbReference type="ARBA" id="ARBA00010641"/>
    </source>
</evidence>
<keyword evidence="4" id="KW-0804">Transcription</keyword>
<name>A0A4R1NFY4_9GAMM</name>
<keyword evidence="3" id="KW-0731">Sigma factor</keyword>
<keyword evidence="7" id="KW-1185">Reference proteome</keyword>
<accession>A0A4R1NFY4</accession>
<dbReference type="InterPro" id="IPR036388">
    <property type="entry name" value="WH-like_DNA-bd_sf"/>
</dbReference>
<comment type="caution">
    <text evidence="6">The sequence shown here is derived from an EMBL/GenBank/DDBJ whole genome shotgun (WGS) entry which is preliminary data.</text>
</comment>
<dbReference type="GO" id="GO:0003677">
    <property type="term" value="F:DNA binding"/>
    <property type="evidence" value="ECO:0007669"/>
    <property type="project" value="InterPro"/>
</dbReference>